<reference evidence="1 2" key="1">
    <citation type="journal article" date="2023" name="Nucleic Acids Res.">
        <title>The hologenome of Daphnia magna reveals possible DNA methylation and microbiome-mediated evolution of the host genome.</title>
        <authorList>
            <person name="Chaturvedi A."/>
            <person name="Li X."/>
            <person name="Dhandapani V."/>
            <person name="Marshall H."/>
            <person name="Kissane S."/>
            <person name="Cuenca-Cambronero M."/>
            <person name="Asole G."/>
            <person name="Calvet F."/>
            <person name="Ruiz-Romero M."/>
            <person name="Marangio P."/>
            <person name="Guigo R."/>
            <person name="Rago D."/>
            <person name="Mirbahai L."/>
            <person name="Eastwood N."/>
            <person name="Colbourne J.K."/>
            <person name="Zhou J."/>
            <person name="Mallon E."/>
            <person name="Orsini L."/>
        </authorList>
    </citation>
    <scope>NUCLEOTIDE SEQUENCE [LARGE SCALE GENOMIC DNA]</scope>
    <source>
        <strain evidence="1">LRV0_1</strain>
    </source>
</reference>
<dbReference type="EMBL" id="JAOYFB010000040">
    <property type="protein sequence ID" value="KAK4037306.1"/>
    <property type="molecule type" value="Genomic_DNA"/>
</dbReference>
<protein>
    <submittedName>
        <fullName evidence="1">Uncharacterized protein</fullName>
    </submittedName>
</protein>
<dbReference type="Proteomes" id="UP001234178">
    <property type="component" value="Unassembled WGS sequence"/>
</dbReference>
<sequence length="70" mass="7657">MLAVCASYCIGGCVTVCLALIDRDLEDKPLDWPIRLLRVQTAGELPRVVYNSAAAEVELRQSSGRAQSYT</sequence>
<proteinExistence type="predicted"/>
<comment type="caution">
    <text evidence="1">The sequence shown here is derived from an EMBL/GenBank/DDBJ whole genome shotgun (WGS) entry which is preliminary data.</text>
</comment>
<gene>
    <name evidence="1" type="ORF">OUZ56_029344</name>
</gene>
<organism evidence="1 2">
    <name type="scientific">Daphnia magna</name>
    <dbReference type="NCBI Taxonomy" id="35525"/>
    <lineage>
        <taxon>Eukaryota</taxon>
        <taxon>Metazoa</taxon>
        <taxon>Ecdysozoa</taxon>
        <taxon>Arthropoda</taxon>
        <taxon>Crustacea</taxon>
        <taxon>Branchiopoda</taxon>
        <taxon>Diplostraca</taxon>
        <taxon>Cladocera</taxon>
        <taxon>Anomopoda</taxon>
        <taxon>Daphniidae</taxon>
        <taxon>Daphnia</taxon>
    </lineage>
</organism>
<keyword evidence="2" id="KW-1185">Reference proteome</keyword>
<name>A0ABR0B6J7_9CRUS</name>
<evidence type="ECO:0000313" key="1">
    <source>
        <dbReference type="EMBL" id="KAK4037306.1"/>
    </source>
</evidence>
<evidence type="ECO:0000313" key="2">
    <source>
        <dbReference type="Proteomes" id="UP001234178"/>
    </source>
</evidence>
<accession>A0ABR0B6J7</accession>